<dbReference type="Pfam" id="PF07731">
    <property type="entry name" value="Cu-oxidase_2"/>
    <property type="match status" value="1"/>
</dbReference>
<keyword evidence="3" id="KW-0186">Copper</keyword>
<feature type="domain" description="Plastocyanin-like" evidence="5">
    <location>
        <begin position="265"/>
        <end position="342"/>
    </location>
</feature>
<dbReference type="InterPro" id="IPR045087">
    <property type="entry name" value="Cu-oxidase_fam"/>
</dbReference>
<evidence type="ECO:0000313" key="9">
    <source>
        <dbReference type="Proteomes" id="UP000711614"/>
    </source>
</evidence>
<dbReference type="InterPro" id="IPR006311">
    <property type="entry name" value="TAT_signal"/>
</dbReference>
<dbReference type="EMBL" id="JAGIOI010000001">
    <property type="protein sequence ID" value="MBP2414700.1"/>
    <property type="molecule type" value="Genomic_DNA"/>
</dbReference>
<accession>A0ABS4Z0Z6</accession>
<dbReference type="InterPro" id="IPR008972">
    <property type="entry name" value="Cupredoxin"/>
</dbReference>
<keyword evidence="2" id="KW-0560">Oxidoreductase</keyword>
<keyword evidence="1" id="KW-0479">Metal-binding</keyword>
<protein>
    <submittedName>
        <fullName evidence="8">FtsP/CotA-like multicopper oxidase with cupredoxin domain</fullName>
    </submittedName>
</protein>
<dbReference type="InterPro" id="IPR034279">
    <property type="entry name" value="CuRO_3_CopA"/>
</dbReference>
<evidence type="ECO:0000313" key="8">
    <source>
        <dbReference type="EMBL" id="MBP2414700.1"/>
    </source>
</evidence>
<dbReference type="PANTHER" id="PTHR11709">
    <property type="entry name" value="MULTI-COPPER OXIDASE"/>
    <property type="match status" value="1"/>
</dbReference>
<dbReference type="Pfam" id="PF00394">
    <property type="entry name" value="Cu-oxidase"/>
    <property type="match status" value="1"/>
</dbReference>
<proteinExistence type="predicted"/>
<dbReference type="PROSITE" id="PS51257">
    <property type="entry name" value="PROKAR_LIPOPROTEIN"/>
    <property type="match status" value="1"/>
</dbReference>
<keyword evidence="9" id="KW-1185">Reference proteome</keyword>
<evidence type="ECO:0000259" key="6">
    <source>
        <dbReference type="Pfam" id="PF07731"/>
    </source>
</evidence>
<reference evidence="8 9" key="1">
    <citation type="submission" date="2021-03" db="EMBL/GenBank/DDBJ databases">
        <title>Sequencing the genomes of 1000 actinobacteria strains.</title>
        <authorList>
            <person name="Klenk H.-P."/>
        </authorList>
    </citation>
    <scope>NUCLEOTIDE SEQUENCE [LARGE SCALE GENOMIC DNA]</scope>
    <source>
        <strain evidence="8 9">DSM 16005</strain>
    </source>
</reference>
<dbReference type="InterPro" id="IPR001117">
    <property type="entry name" value="Cu-oxidase_2nd"/>
</dbReference>
<dbReference type="PROSITE" id="PS00080">
    <property type="entry name" value="MULTICOPPER_OXIDASE2"/>
    <property type="match status" value="1"/>
</dbReference>
<comment type="caution">
    <text evidence="8">The sequence shown here is derived from an EMBL/GenBank/DDBJ whole genome shotgun (WGS) entry which is preliminary data.</text>
</comment>
<feature type="domain" description="Plastocyanin-like" evidence="6">
    <location>
        <begin position="408"/>
        <end position="517"/>
    </location>
</feature>
<dbReference type="Proteomes" id="UP000711614">
    <property type="component" value="Unassembled WGS sequence"/>
</dbReference>
<dbReference type="InterPro" id="IPR002355">
    <property type="entry name" value="Cu_oxidase_Cu_BS"/>
</dbReference>
<keyword evidence="4" id="KW-0732">Signal</keyword>
<evidence type="ECO:0000256" key="3">
    <source>
        <dbReference type="ARBA" id="ARBA00023008"/>
    </source>
</evidence>
<name>A0ABS4Z0Z6_9MICC</name>
<dbReference type="InterPro" id="IPR011707">
    <property type="entry name" value="Cu-oxidase-like_N"/>
</dbReference>
<dbReference type="SUPFAM" id="SSF49503">
    <property type="entry name" value="Cupredoxins"/>
    <property type="match status" value="3"/>
</dbReference>
<feature type="signal peptide" evidence="4">
    <location>
        <begin position="1"/>
        <end position="30"/>
    </location>
</feature>
<sequence>MSYPKSNIVRPTRRGFLGLSLAATAAAALAACSADPAADAARRVMPTDPLVAEREALRPSSGVTVAHVLEAGTASTTLDGQSVSTWGYNGAFTAPTLRARAGDRLQVTVRNALPEPTSVHWHGLALRNNDDGVPGLTEEAAAPGGAHVYDFKLPHPGTYWHHSHVEMQRERALYGALVVEDPQEPLEYDRDWVIVLDDWVDGVGGTPDDVMAELSEGMGAMAGMDHSAMEGMGHGDGPMLMGRHMLMGARSDYLGGDAGDVYVPHHLFNGRSSDSPEIFEAKAGERIRMRIINAAGDTAYRVGLPGQALTLTHSDGFPVQQTQADAVVLGMGERIDALLTVREGQTPVLALAEGKGQLAYGLVSTGTGEAPTVEGLPQGLAGTVLDGGKLTADPAVLLPKRKADRRHELRLTGGMAKYDWGINGRRFDMDKPFEHSFDLRAGERVQVTFINDTDMWHPMHIHGHTFQIGEAGARKDTVIVRPGETVVVHFDADNPGQWLTHCHNAYHAERGMMGVFSYLK</sequence>
<gene>
    <name evidence="8" type="ORF">JOF48_003499</name>
</gene>
<evidence type="ECO:0000259" key="7">
    <source>
        <dbReference type="Pfam" id="PF07732"/>
    </source>
</evidence>
<dbReference type="CDD" id="cd13861">
    <property type="entry name" value="CuRO_1_CumA_like"/>
    <property type="match status" value="1"/>
</dbReference>
<evidence type="ECO:0000259" key="5">
    <source>
        <dbReference type="Pfam" id="PF00394"/>
    </source>
</evidence>
<dbReference type="InterPro" id="IPR011706">
    <property type="entry name" value="Cu-oxidase_C"/>
</dbReference>
<dbReference type="Gene3D" id="2.60.40.420">
    <property type="entry name" value="Cupredoxins - blue copper proteins"/>
    <property type="match status" value="3"/>
</dbReference>
<feature type="chain" id="PRO_5045443526" evidence="4">
    <location>
        <begin position="31"/>
        <end position="520"/>
    </location>
</feature>
<dbReference type="PANTHER" id="PTHR11709:SF394">
    <property type="entry name" value="FI03373P-RELATED"/>
    <property type="match status" value="1"/>
</dbReference>
<evidence type="ECO:0000256" key="2">
    <source>
        <dbReference type="ARBA" id="ARBA00023002"/>
    </source>
</evidence>
<dbReference type="RefSeq" id="WP_209682926.1">
    <property type="nucleotide sequence ID" value="NZ_JAGIOI010000001.1"/>
</dbReference>
<feature type="domain" description="Plastocyanin-like" evidence="7">
    <location>
        <begin position="76"/>
        <end position="183"/>
    </location>
</feature>
<dbReference type="Pfam" id="PF07732">
    <property type="entry name" value="Cu-oxidase_3"/>
    <property type="match status" value="1"/>
</dbReference>
<dbReference type="CDD" id="cd13896">
    <property type="entry name" value="CuRO_3_CopA"/>
    <property type="match status" value="1"/>
</dbReference>
<evidence type="ECO:0000256" key="4">
    <source>
        <dbReference type="SAM" id="SignalP"/>
    </source>
</evidence>
<dbReference type="PROSITE" id="PS51318">
    <property type="entry name" value="TAT"/>
    <property type="match status" value="1"/>
</dbReference>
<evidence type="ECO:0000256" key="1">
    <source>
        <dbReference type="ARBA" id="ARBA00022723"/>
    </source>
</evidence>
<organism evidence="8 9">
    <name type="scientific">Arthrobacter stackebrandtii</name>
    <dbReference type="NCBI Taxonomy" id="272161"/>
    <lineage>
        <taxon>Bacteria</taxon>
        <taxon>Bacillati</taxon>
        <taxon>Actinomycetota</taxon>
        <taxon>Actinomycetes</taxon>
        <taxon>Micrococcales</taxon>
        <taxon>Micrococcaceae</taxon>
        <taxon>Arthrobacter</taxon>
    </lineage>
</organism>